<evidence type="ECO:0000259" key="4">
    <source>
        <dbReference type="PROSITE" id="PS50949"/>
    </source>
</evidence>
<sequence length="244" mass="26799">MTDVTTELPAARRGRSEALIRSRILQAIFERRLPPGEKLTEDRLAELFGVSRTVVRQALARLAQDGIVEQQPNRGAFVAAPSRADARHVLEARAVVEPEVAHAVACRCGGAALERLRRHITTENEARAAGDRATLVRLTGEFHVTLAEAAGNPVFVRLLTELQALSSLSILLYARGEHAACPPHEHDDIVRAIERGEAEEASRLMREHIGHVAAEMDLSEPQERPVGLAQALGIKPRARRMPLR</sequence>
<dbReference type="InterPro" id="IPR036390">
    <property type="entry name" value="WH_DNA-bd_sf"/>
</dbReference>
<dbReference type="SMART" id="SM00345">
    <property type="entry name" value="HTH_GNTR"/>
    <property type="match status" value="1"/>
</dbReference>
<dbReference type="PRINTS" id="PR00035">
    <property type="entry name" value="HTHGNTR"/>
</dbReference>
<comment type="caution">
    <text evidence="5">The sequence shown here is derived from an EMBL/GenBank/DDBJ whole genome shotgun (WGS) entry which is preliminary data.</text>
</comment>
<dbReference type="InterPro" id="IPR036388">
    <property type="entry name" value="WH-like_DNA-bd_sf"/>
</dbReference>
<keyword evidence="1" id="KW-0805">Transcription regulation</keyword>
<dbReference type="InterPro" id="IPR000524">
    <property type="entry name" value="Tscrpt_reg_HTH_GntR"/>
</dbReference>
<organism evidence="5 6">
    <name type="scientific">Ancylobacter novellus</name>
    <name type="common">Thiobacillus novellus</name>
    <dbReference type="NCBI Taxonomy" id="921"/>
    <lineage>
        <taxon>Bacteria</taxon>
        <taxon>Pseudomonadati</taxon>
        <taxon>Pseudomonadota</taxon>
        <taxon>Alphaproteobacteria</taxon>
        <taxon>Hyphomicrobiales</taxon>
        <taxon>Xanthobacteraceae</taxon>
        <taxon>Ancylobacter</taxon>
    </lineage>
</organism>
<keyword evidence="2" id="KW-0238">DNA-binding</keyword>
<keyword evidence="3" id="KW-0804">Transcription</keyword>
<proteinExistence type="predicted"/>
<accession>A0A2W5R7U4</accession>
<dbReference type="InterPro" id="IPR011711">
    <property type="entry name" value="GntR_C"/>
</dbReference>
<dbReference type="SUPFAM" id="SSF48008">
    <property type="entry name" value="GntR ligand-binding domain-like"/>
    <property type="match status" value="1"/>
</dbReference>
<dbReference type="Proteomes" id="UP000248887">
    <property type="component" value="Unassembled WGS sequence"/>
</dbReference>
<dbReference type="Gene3D" id="1.10.10.10">
    <property type="entry name" value="Winged helix-like DNA-binding domain superfamily/Winged helix DNA-binding domain"/>
    <property type="match status" value="1"/>
</dbReference>
<gene>
    <name evidence="5" type="ORF">DI549_09605</name>
</gene>
<dbReference type="Pfam" id="PF07729">
    <property type="entry name" value="FCD"/>
    <property type="match status" value="1"/>
</dbReference>
<feature type="domain" description="HTH gntR-type" evidence="4">
    <location>
        <begin position="14"/>
        <end position="81"/>
    </location>
</feature>
<dbReference type="AlphaFoldDB" id="A0A2W5R7U4"/>
<protein>
    <submittedName>
        <fullName evidence="5">GntR family transcriptional regulator</fullName>
    </submittedName>
</protein>
<evidence type="ECO:0000256" key="3">
    <source>
        <dbReference type="ARBA" id="ARBA00023163"/>
    </source>
</evidence>
<dbReference type="Pfam" id="PF00392">
    <property type="entry name" value="GntR"/>
    <property type="match status" value="1"/>
</dbReference>
<dbReference type="GO" id="GO:0003700">
    <property type="term" value="F:DNA-binding transcription factor activity"/>
    <property type="evidence" value="ECO:0007669"/>
    <property type="project" value="InterPro"/>
</dbReference>
<dbReference type="Gene3D" id="1.20.120.530">
    <property type="entry name" value="GntR ligand-binding domain-like"/>
    <property type="match status" value="1"/>
</dbReference>
<dbReference type="SUPFAM" id="SSF46785">
    <property type="entry name" value="Winged helix' DNA-binding domain"/>
    <property type="match status" value="1"/>
</dbReference>
<name>A0A2W5R7U4_ANCNO</name>
<dbReference type="InterPro" id="IPR008920">
    <property type="entry name" value="TF_FadR/GntR_C"/>
</dbReference>
<evidence type="ECO:0000313" key="6">
    <source>
        <dbReference type="Proteomes" id="UP000248887"/>
    </source>
</evidence>
<reference evidence="5 6" key="1">
    <citation type="submission" date="2017-08" db="EMBL/GenBank/DDBJ databases">
        <title>Infants hospitalized years apart are colonized by the same room-sourced microbial strains.</title>
        <authorList>
            <person name="Brooks B."/>
            <person name="Olm M.R."/>
            <person name="Firek B.A."/>
            <person name="Baker R."/>
            <person name="Thomas B.C."/>
            <person name="Morowitz M.J."/>
            <person name="Banfield J.F."/>
        </authorList>
    </citation>
    <scope>NUCLEOTIDE SEQUENCE [LARGE SCALE GENOMIC DNA]</scope>
    <source>
        <strain evidence="5">S2_005_001_R2_27</strain>
    </source>
</reference>
<evidence type="ECO:0000313" key="5">
    <source>
        <dbReference type="EMBL" id="PZQ82995.1"/>
    </source>
</evidence>
<dbReference type="SMART" id="SM00895">
    <property type="entry name" value="FCD"/>
    <property type="match status" value="1"/>
</dbReference>
<evidence type="ECO:0000256" key="1">
    <source>
        <dbReference type="ARBA" id="ARBA00023015"/>
    </source>
</evidence>
<dbReference type="EMBL" id="QFQD01000025">
    <property type="protein sequence ID" value="PZQ82995.1"/>
    <property type="molecule type" value="Genomic_DNA"/>
</dbReference>
<dbReference type="PANTHER" id="PTHR43537:SF53">
    <property type="entry name" value="HTH-TYPE TRANSCRIPTIONAL REPRESSOR NANR"/>
    <property type="match status" value="1"/>
</dbReference>
<dbReference type="PROSITE" id="PS50949">
    <property type="entry name" value="HTH_GNTR"/>
    <property type="match status" value="1"/>
</dbReference>
<dbReference type="CDD" id="cd07377">
    <property type="entry name" value="WHTH_GntR"/>
    <property type="match status" value="1"/>
</dbReference>
<dbReference type="GO" id="GO:0003677">
    <property type="term" value="F:DNA binding"/>
    <property type="evidence" value="ECO:0007669"/>
    <property type="project" value="UniProtKB-KW"/>
</dbReference>
<dbReference type="PANTHER" id="PTHR43537">
    <property type="entry name" value="TRANSCRIPTIONAL REGULATOR, GNTR FAMILY"/>
    <property type="match status" value="1"/>
</dbReference>
<evidence type="ECO:0000256" key="2">
    <source>
        <dbReference type="ARBA" id="ARBA00023125"/>
    </source>
</evidence>